<protein>
    <submittedName>
        <fullName evidence="1">Uncharacterized protein</fullName>
    </submittedName>
</protein>
<gene>
    <name evidence="1" type="ORF">SDC9_85980</name>
</gene>
<dbReference type="AlphaFoldDB" id="A0A644ZF60"/>
<name>A0A644ZF60_9ZZZZ</name>
<sequence>MQGVDQFTDGFDANHAVLLKHGIVNIVGTRHRAGMGIGGVGAQRAAAYLQNHDRLFQAYPAKRRRKAFAIVVALHIDTDHARAFVRLEIFQ</sequence>
<comment type="caution">
    <text evidence="1">The sequence shown here is derived from an EMBL/GenBank/DDBJ whole genome shotgun (WGS) entry which is preliminary data.</text>
</comment>
<accession>A0A644ZF60</accession>
<reference evidence="1" key="1">
    <citation type="submission" date="2019-08" db="EMBL/GenBank/DDBJ databases">
        <authorList>
            <person name="Kucharzyk K."/>
            <person name="Murdoch R.W."/>
            <person name="Higgins S."/>
            <person name="Loffler F."/>
        </authorList>
    </citation>
    <scope>NUCLEOTIDE SEQUENCE</scope>
</reference>
<proteinExistence type="predicted"/>
<dbReference type="EMBL" id="VSSQ01008608">
    <property type="protein sequence ID" value="MPM39347.1"/>
    <property type="molecule type" value="Genomic_DNA"/>
</dbReference>
<organism evidence="1">
    <name type="scientific">bioreactor metagenome</name>
    <dbReference type="NCBI Taxonomy" id="1076179"/>
    <lineage>
        <taxon>unclassified sequences</taxon>
        <taxon>metagenomes</taxon>
        <taxon>ecological metagenomes</taxon>
    </lineage>
</organism>
<evidence type="ECO:0000313" key="1">
    <source>
        <dbReference type="EMBL" id="MPM39347.1"/>
    </source>
</evidence>